<dbReference type="RefSeq" id="XP_040592339.1">
    <property type="nucleotide sequence ID" value="XM_040736405.1"/>
</dbReference>
<dbReference type="GeneID" id="101832069"/>
<dbReference type="Pfam" id="PF05461">
    <property type="entry name" value="ApoL"/>
    <property type="match status" value="1"/>
</dbReference>
<evidence type="ECO:0000313" key="4">
    <source>
        <dbReference type="Proteomes" id="UP000886700"/>
    </source>
</evidence>
<proteinExistence type="inferred from homology"/>
<dbReference type="RefSeq" id="XP_040592340.1">
    <property type="nucleotide sequence ID" value="XM_040736406.1"/>
</dbReference>
<evidence type="ECO:0000256" key="3">
    <source>
        <dbReference type="SAM" id="Phobius"/>
    </source>
</evidence>
<keyword evidence="3" id="KW-1133">Transmembrane helix</keyword>
<evidence type="ECO:0000256" key="1">
    <source>
        <dbReference type="ARBA" id="ARBA00010090"/>
    </source>
</evidence>
<dbReference type="PANTHER" id="PTHR14096:SF7">
    <property type="entry name" value="APOLIPOPROTEIN L6"/>
    <property type="match status" value="1"/>
</dbReference>
<keyword evidence="3" id="KW-0472">Membrane</keyword>
<feature type="transmembrane region" description="Helical" evidence="3">
    <location>
        <begin position="331"/>
        <end position="352"/>
    </location>
</feature>
<evidence type="ECO:0000313" key="7">
    <source>
        <dbReference type="RefSeq" id="XP_040592340.1"/>
    </source>
</evidence>
<gene>
    <name evidence="5 6 7" type="primary">LOC101832069</name>
</gene>
<reference evidence="5 6" key="1">
    <citation type="submission" date="2025-05" db="UniProtKB">
        <authorList>
            <consortium name="RefSeq"/>
        </authorList>
    </citation>
    <scope>IDENTIFICATION</scope>
    <source>
        <tissue evidence="5 6">Liver</tissue>
    </source>
</reference>
<organism evidence="4 7">
    <name type="scientific">Mesocricetus auratus</name>
    <name type="common">Golden hamster</name>
    <dbReference type="NCBI Taxonomy" id="10036"/>
    <lineage>
        <taxon>Eukaryota</taxon>
        <taxon>Metazoa</taxon>
        <taxon>Chordata</taxon>
        <taxon>Craniata</taxon>
        <taxon>Vertebrata</taxon>
        <taxon>Euteleostomi</taxon>
        <taxon>Mammalia</taxon>
        <taxon>Eutheria</taxon>
        <taxon>Euarchontoglires</taxon>
        <taxon>Glires</taxon>
        <taxon>Rodentia</taxon>
        <taxon>Myomorpha</taxon>
        <taxon>Muroidea</taxon>
        <taxon>Cricetidae</taxon>
        <taxon>Cricetinae</taxon>
        <taxon>Mesocricetus</taxon>
    </lineage>
</organism>
<feature type="compositionally biased region" description="Acidic residues" evidence="2">
    <location>
        <begin position="30"/>
        <end position="43"/>
    </location>
</feature>
<name>A0ABM2WNH1_MESAU</name>
<sequence length="369" mass="40404">MTNHQMGPERKAGVDLQRDDRDGSPLGGDSTDEEGVEAEGDVLTDEERRFVKQFRSWKKNENRRIRTLYAIADSIDKSHQKATKTKVVTNCASAVSGAMSLLGLALAPVTAGGSLALTAVAHGLGAVAGVTNIVTSVRENSRNKRALAQANRILPSSDPELEEVKGEKTAYVTAAGEIVYKCGSAWAIIKNHLRALQLTKTHPHITSAAKKLVTAGQVSTQSSRQIQKAFGGTALAMTKTGLMKGGAGAVLCLGQDIYALFEDWKELKAGSPTELAEELRMRAQEQEHVVLEHTRRYKMLKKVRARFWKELVSINQDQWNHVKQAWLREPLCACVCVRVCVCVCVCVLRWQVLRMPLIIGHMVVPGSVV</sequence>
<feature type="transmembrane region" description="Helical" evidence="3">
    <location>
        <begin position="115"/>
        <end position="135"/>
    </location>
</feature>
<keyword evidence="3" id="KW-0812">Transmembrane</keyword>
<dbReference type="PANTHER" id="PTHR14096">
    <property type="entry name" value="APOLIPOPROTEIN L"/>
    <property type="match status" value="1"/>
</dbReference>
<dbReference type="InterPro" id="IPR008405">
    <property type="entry name" value="ApoL"/>
</dbReference>
<comment type="similarity">
    <text evidence="1">Belongs to the apolipoprotein L family.</text>
</comment>
<feature type="region of interest" description="Disordered" evidence="2">
    <location>
        <begin position="1"/>
        <end position="43"/>
    </location>
</feature>
<accession>A0ABM2WNH1</accession>
<evidence type="ECO:0000313" key="6">
    <source>
        <dbReference type="RefSeq" id="XP_040592339.1"/>
    </source>
</evidence>
<dbReference type="Proteomes" id="UP000886700">
    <property type="component" value="Unplaced"/>
</dbReference>
<evidence type="ECO:0000256" key="2">
    <source>
        <dbReference type="SAM" id="MobiDB-lite"/>
    </source>
</evidence>
<evidence type="ECO:0000313" key="5">
    <source>
        <dbReference type="RefSeq" id="XP_040592338.1"/>
    </source>
</evidence>
<feature type="compositionally biased region" description="Basic and acidic residues" evidence="2">
    <location>
        <begin position="7"/>
        <end position="23"/>
    </location>
</feature>
<protein>
    <submittedName>
        <fullName evidence="5 6">Apolipoprotein L6 isoform X1</fullName>
    </submittedName>
</protein>
<dbReference type="RefSeq" id="XP_040592338.1">
    <property type="nucleotide sequence ID" value="XM_040736404.1"/>
</dbReference>
<feature type="transmembrane region" description="Helical" evidence="3">
    <location>
        <begin position="87"/>
        <end position="109"/>
    </location>
</feature>
<keyword evidence="4" id="KW-1185">Reference proteome</keyword>